<keyword evidence="2" id="KW-0131">Cell cycle</keyword>
<dbReference type="Gene3D" id="1.10.472.10">
    <property type="entry name" value="Cyclin-like"/>
    <property type="match status" value="2"/>
</dbReference>
<dbReference type="Pfam" id="PF00134">
    <property type="entry name" value="Cyclin_N"/>
    <property type="match status" value="1"/>
</dbReference>
<evidence type="ECO:0000259" key="4">
    <source>
        <dbReference type="SMART" id="SM00385"/>
    </source>
</evidence>
<proteinExistence type="inferred from homology"/>
<dbReference type="eggNOG" id="KOG0653">
    <property type="taxonomic scope" value="Eukaryota"/>
</dbReference>
<dbReference type="OMA" id="QVICHIA"/>
<organism evidence="5">
    <name type="scientific">Zea mays</name>
    <name type="common">Maize</name>
    <dbReference type="NCBI Taxonomy" id="4577"/>
    <lineage>
        <taxon>Eukaryota</taxon>
        <taxon>Viridiplantae</taxon>
        <taxon>Streptophyta</taxon>
        <taxon>Embryophyta</taxon>
        <taxon>Tracheophyta</taxon>
        <taxon>Spermatophyta</taxon>
        <taxon>Magnoliopsida</taxon>
        <taxon>Liliopsida</taxon>
        <taxon>Poales</taxon>
        <taxon>Poaceae</taxon>
        <taxon>PACMAD clade</taxon>
        <taxon>Panicoideae</taxon>
        <taxon>Andropogonodae</taxon>
        <taxon>Andropogoneae</taxon>
        <taxon>Tripsacinae</taxon>
        <taxon>Zea</taxon>
    </lineage>
</organism>
<dbReference type="PANTHER" id="PTHR10177">
    <property type="entry name" value="CYCLINS"/>
    <property type="match status" value="1"/>
</dbReference>
<dbReference type="FunFam" id="1.10.472.10:FF:000154">
    <property type="entry name" value="Cyclin-B1-4"/>
    <property type="match status" value="1"/>
</dbReference>
<dbReference type="SUPFAM" id="SSF47954">
    <property type="entry name" value="Cyclin-like"/>
    <property type="match status" value="1"/>
</dbReference>
<dbReference type="InterPro" id="IPR013763">
    <property type="entry name" value="Cyclin-like_dom"/>
</dbReference>
<evidence type="ECO:0000313" key="5">
    <source>
        <dbReference type="EMBL" id="ONM52961.1"/>
    </source>
</evidence>
<evidence type="ECO:0000256" key="2">
    <source>
        <dbReference type="ARBA" id="ARBA00023306"/>
    </source>
</evidence>
<reference evidence="5" key="1">
    <citation type="submission" date="2015-12" db="EMBL/GenBank/DDBJ databases">
        <title>Update maize B73 reference genome by single molecule sequencing technologies.</title>
        <authorList>
            <consortium name="Maize Genome Sequencing Project"/>
            <person name="Ware D."/>
        </authorList>
    </citation>
    <scope>NUCLEOTIDE SEQUENCE [LARGE SCALE GENOMIC DNA]</scope>
    <source>
        <tissue evidence="5">Seedling</tissue>
    </source>
</reference>
<dbReference type="GO" id="GO:0051301">
    <property type="term" value="P:cell division"/>
    <property type="evidence" value="ECO:0007669"/>
    <property type="project" value="UniProtKB-KW"/>
</dbReference>
<dbReference type="InParanoid" id="A0A1D6HXL7"/>
<gene>
    <name evidence="5" type="ORF">ZEAMMB73_Zm00001d019469</name>
</gene>
<evidence type="ECO:0000256" key="1">
    <source>
        <dbReference type="ARBA" id="ARBA00022618"/>
    </source>
</evidence>
<dbReference type="InterPro" id="IPR036915">
    <property type="entry name" value="Cyclin-like_sf"/>
</dbReference>
<comment type="similarity">
    <text evidence="3">Belongs to the cyclin family.</text>
</comment>
<dbReference type="eggNOG" id="KOG0799">
    <property type="taxonomic scope" value="Eukaryota"/>
</dbReference>
<keyword evidence="3" id="KW-0195">Cyclin</keyword>
<dbReference type="PaxDb" id="4577-GRMZM2G062453_P02"/>
<dbReference type="InterPro" id="IPR006671">
    <property type="entry name" value="Cyclin_N"/>
</dbReference>
<sequence length="143" mass="16710">MSSQAEISERMRAILIDWIIEVQYRLTLMPETLYLTVYIIDQYLSMESVPRKELQLVGISAMLIASKYEEIWAPLSILRLAYTTSSDILQVKDLMCLCDNAFTRDQVLTKEKAILDRLHWNLTVPTMYMFIVRYLKAAMCDTE</sequence>
<dbReference type="SMART" id="SM00385">
    <property type="entry name" value="CYCLIN"/>
    <property type="match status" value="1"/>
</dbReference>
<dbReference type="EMBL" id="CM007650">
    <property type="protein sequence ID" value="ONM52961.1"/>
    <property type="molecule type" value="Genomic_DNA"/>
</dbReference>
<keyword evidence="1" id="KW-0132">Cell division</keyword>
<dbReference type="InterPro" id="IPR039361">
    <property type="entry name" value="Cyclin"/>
</dbReference>
<feature type="domain" description="Cyclin-like" evidence="4">
    <location>
        <begin position="17"/>
        <end position="116"/>
    </location>
</feature>
<evidence type="ECO:0000256" key="3">
    <source>
        <dbReference type="RuleBase" id="RU000383"/>
    </source>
</evidence>
<accession>A0A1D6HXL7</accession>
<dbReference type="AlphaFoldDB" id="A0A1D6HXL7"/>
<protein>
    <submittedName>
        <fullName evidence="5">Cyclin-B1-4</fullName>
    </submittedName>
</protein>
<feature type="non-terminal residue" evidence="5">
    <location>
        <position position="143"/>
    </location>
</feature>
<name>A0A1D6HXL7_MAIZE</name>
<dbReference type="STRING" id="4577.A0A1D6HXL7"/>
<dbReference type="SMR" id="A0A1D6HXL7"/>